<dbReference type="InterPro" id="IPR013783">
    <property type="entry name" value="Ig-like_fold"/>
</dbReference>
<keyword evidence="3" id="KW-0732">Signal</keyword>
<feature type="transmembrane region" description="Helical" evidence="2">
    <location>
        <begin position="149"/>
        <end position="171"/>
    </location>
</feature>
<dbReference type="RefSeq" id="XP_027707054.1">
    <property type="nucleotide sequence ID" value="XM_027851253.1"/>
</dbReference>
<dbReference type="OrthoDB" id="10012075at2759"/>
<keyword evidence="6" id="KW-1185">Reference proteome</keyword>
<dbReference type="PROSITE" id="PS50835">
    <property type="entry name" value="IG_LIKE"/>
    <property type="match status" value="1"/>
</dbReference>
<keyword evidence="2" id="KW-0812">Transmembrane</keyword>
<dbReference type="GeneTree" id="ENSGT00390000007100"/>
<dbReference type="Gene3D" id="2.60.40.10">
    <property type="entry name" value="Immunoglobulins"/>
    <property type="match status" value="1"/>
</dbReference>
<reference evidence="5" key="2">
    <citation type="submission" date="2025-08" db="UniProtKB">
        <authorList>
            <consortium name="Ensembl"/>
        </authorList>
    </citation>
    <scope>IDENTIFICATION</scope>
</reference>
<evidence type="ECO:0000256" key="3">
    <source>
        <dbReference type="SAM" id="SignalP"/>
    </source>
</evidence>
<name>A0A4X2M3C7_VOMUR</name>
<organism evidence="5 6">
    <name type="scientific">Vombatus ursinus</name>
    <name type="common">Common wombat</name>
    <dbReference type="NCBI Taxonomy" id="29139"/>
    <lineage>
        <taxon>Eukaryota</taxon>
        <taxon>Metazoa</taxon>
        <taxon>Chordata</taxon>
        <taxon>Craniata</taxon>
        <taxon>Vertebrata</taxon>
        <taxon>Euteleostomi</taxon>
        <taxon>Mammalia</taxon>
        <taxon>Metatheria</taxon>
        <taxon>Diprotodontia</taxon>
        <taxon>Vombatidae</taxon>
        <taxon>Vombatus</taxon>
    </lineage>
</organism>
<dbReference type="OMA" id="SWQPPGN"/>
<dbReference type="InterPro" id="IPR013106">
    <property type="entry name" value="Ig_V-set"/>
</dbReference>
<dbReference type="Proteomes" id="UP000314987">
    <property type="component" value="Unassembled WGS sequence"/>
</dbReference>
<dbReference type="PANTHER" id="PTHR14334:SF3">
    <property type="entry name" value="TRANSMEMBRANE AND IMMUNOGLOBULIN DOMAIN CONTAINING 2"/>
    <property type="match status" value="1"/>
</dbReference>
<evidence type="ECO:0000256" key="1">
    <source>
        <dbReference type="ARBA" id="ARBA00023319"/>
    </source>
</evidence>
<dbReference type="SUPFAM" id="SSF48726">
    <property type="entry name" value="Immunoglobulin"/>
    <property type="match status" value="1"/>
</dbReference>
<evidence type="ECO:0000256" key="2">
    <source>
        <dbReference type="SAM" id="Phobius"/>
    </source>
</evidence>
<dbReference type="InterPro" id="IPR007110">
    <property type="entry name" value="Ig-like_dom"/>
</dbReference>
<feature type="signal peptide" evidence="3">
    <location>
        <begin position="1"/>
        <end position="22"/>
    </location>
</feature>
<keyword evidence="2" id="KW-0472">Membrane</keyword>
<dbReference type="CTD" id="126259"/>
<dbReference type="PANTHER" id="PTHR14334">
    <property type="entry name" value="B-CELL ANTIGEN RECEPTOR COMPLEX-ASSOCIATED PROTEIN"/>
    <property type="match status" value="1"/>
</dbReference>
<dbReference type="GeneID" id="114035187"/>
<dbReference type="GO" id="GO:0030183">
    <property type="term" value="P:B cell differentiation"/>
    <property type="evidence" value="ECO:0007669"/>
    <property type="project" value="TreeGrafter"/>
</dbReference>
<dbReference type="SMART" id="SM00409">
    <property type="entry name" value="IG"/>
    <property type="match status" value="1"/>
</dbReference>
<dbReference type="AlphaFoldDB" id="A0A4X2M3C7"/>
<gene>
    <name evidence="5" type="primary">TMIGD2</name>
</gene>
<dbReference type="InterPro" id="IPR003599">
    <property type="entry name" value="Ig_sub"/>
</dbReference>
<evidence type="ECO:0000313" key="6">
    <source>
        <dbReference type="Proteomes" id="UP000314987"/>
    </source>
</evidence>
<dbReference type="GO" id="GO:0050853">
    <property type="term" value="P:B cell receptor signaling pathway"/>
    <property type="evidence" value="ECO:0007669"/>
    <property type="project" value="TreeGrafter"/>
</dbReference>
<reference evidence="5" key="3">
    <citation type="submission" date="2025-09" db="UniProtKB">
        <authorList>
            <consortium name="Ensembl"/>
        </authorList>
    </citation>
    <scope>IDENTIFICATION</scope>
</reference>
<dbReference type="GO" id="GO:0009897">
    <property type="term" value="C:external side of plasma membrane"/>
    <property type="evidence" value="ECO:0007669"/>
    <property type="project" value="TreeGrafter"/>
</dbReference>
<dbReference type="Ensembl" id="ENSVURT00010036780.1">
    <property type="protein sequence ID" value="ENSVURP00010032299.1"/>
    <property type="gene ID" value="ENSVURG00010024655.1"/>
</dbReference>
<dbReference type="STRING" id="29139.ENSVURP00010032299"/>
<reference evidence="6" key="1">
    <citation type="submission" date="2018-12" db="EMBL/GenBank/DDBJ databases">
        <authorList>
            <person name="Yazar S."/>
        </authorList>
    </citation>
    <scope>NUCLEOTIDE SEQUENCE [LARGE SCALE GENOMIC DNA]</scope>
</reference>
<sequence length="248" mass="27327">MGYPLMDLFLLMLSGASTLTGGTDLMVQQEPQVLEVGPGGKVNMACNVTLAKGQQFRVKWKKDGKELCRSTPISWNSSQVTWESKEKLIWIPENTIILSLDDVNANDSGHYVCYVTVDIPMLKRAEGNGTHLIVSDSVKGSWIKVSQGLLLWLLVASVIVGFGAALGKMIWRFLSRSRDSENHLYGNVLSYHPKTTTPGKGKTLACVPVRKREENLYPSSFPKPLPQSLCLFSPEPSQTHLSLHPASS</sequence>
<keyword evidence="2" id="KW-1133">Transmembrane helix</keyword>
<accession>A0A4X2M3C7</accession>
<feature type="domain" description="Ig-like" evidence="4">
    <location>
        <begin position="4"/>
        <end position="116"/>
    </location>
</feature>
<dbReference type="Pfam" id="PF07686">
    <property type="entry name" value="V-set"/>
    <property type="match status" value="1"/>
</dbReference>
<evidence type="ECO:0000259" key="4">
    <source>
        <dbReference type="PROSITE" id="PS50835"/>
    </source>
</evidence>
<protein>
    <recommendedName>
        <fullName evidence="4">Ig-like domain-containing protein</fullName>
    </recommendedName>
</protein>
<feature type="chain" id="PRO_5021365414" description="Ig-like domain-containing protein" evidence="3">
    <location>
        <begin position="23"/>
        <end position="248"/>
    </location>
</feature>
<dbReference type="InterPro" id="IPR036179">
    <property type="entry name" value="Ig-like_dom_sf"/>
</dbReference>
<proteinExistence type="predicted"/>
<evidence type="ECO:0000313" key="5">
    <source>
        <dbReference type="Ensembl" id="ENSVURP00010032299.1"/>
    </source>
</evidence>
<dbReference type="GO" id="GO:0019815">
    <property type="term" value="C:B cell receptor complex"/>
    <property type="evidence" value="ECO:0007669"/>
    <property type="project" value="TreeGrafter"/>
</dbReference>
<keyword evidence="1" id="KW-0393">Immunoglobulin domain</keyword>